<dbReference type="Gene3D" id="3.40.50.2300">
    <property type="match status" value="1"/>
</dbReference>
<keyword evidence="2" id="KW-1185">Reference proteome</keyword>
<evidence type="ECO:0000313" key="1">
    <source>
        <dbReference type="EMBL" id="ABO49662.1"/>
    </source>
</evidence>
<sequence length="86" mass="9335">MMDIVYQHVKKLRVVTPSVKTPVKNLSGGNQQKNDPQLLGKMAVETALGVLEGKKYPKFIDAGTQPITKDNAAQLVNDKLVFAAGK</sequence>
<gene>
    <name evidence="1" type="ordered locus">Dred_1128</name>
</gene>
<dbReference type="GO" id="GO:0005524">
    <property type="term" value="F:ATP binding"/>
    <property type="evidence" value="ECO:0007669"/>
    <property type="project" value="UniProtKB-KW"/>
</dbReference>
<protein>
    <submittedName>
        <fullName evidence="1">Monosaccharide ABC transporter ATP-binding protein, CUT2 family</fullName>
    </submittedName>
</protein>
<dbReference type="STRING" id="349161.Dred_1128"/>
<name>A4J3K9_DESRM</name>
<dbReference type="KEGG" id="drm:Dred_1128"/>
<organism evidence="1 2">
    <name type="scientific">Desulforamulus reducens (strain ATCC BAA-1160 / DSM 100696 / MI-1)</name>
    <name type="common">Desulfotomaculum reducens</name>
    <dbReference type="NCBI Taxonomy" id="349161"/>
    <lineage>
        <taxon>Bacteria</taxon>
        <taxon>Bacillati</taxon>
        <taxon>Bacillota</taxon>
        <taxon>Clostridia</taxon>
        <taxon>Eubacteriales</taxon>
        <taxon>Peptococcaceae</taxon>
        <taxon>Desulforamulus</taxon>
    </lineage>
</organism>
<keyword evidence="1" id="KW-0067">ATP-binding</keyword>
<dbReference type="HOGENOM" id="CLU_2492809_0_0_9"/>
<dbReference type="RefSeq" id="WP_011877488.1">
    <property type="nucleotide sequence ID" value="NC_009253.1"/>
</dbReference>
<proteinExistence type="predicted"/>
<dbReference type="AlphaFoldDB" id="A4J3K9"/>
<dbReference type="SUPFAM" id="SSF53822">
    <property type="entry name" value="Periplasmic binding protein-like I"/>
    <property type="match status" value="1"/>
</dbReference>
<accession>A4J3K9</accession>
<dbReference type="Proteomes" id="UP000001556">
    <property type="component" value="Chromosome"/>
</dbReference>
<keyword evidence="1" id="KW-0547">Nucleotide-binding</keyword>
<dbReference type="InterPro" id="IPR028082">
    <property type="entry name" value="Peripla_BP_I"/>
</dbReference>
<evidence type="ECO:0000313" key="2">
    <source>
        <dbReference type="Proteomes" id="UP000001556"/>
    </source>
</evidence>
<reference evidence="1 2" key="1">
    <citation type="submission" date="2007-03" db="EMBL/GenBank/DDBJ databases">
        <title>Complete sequence of Desulfotomaculum reducens MI-1.</title>
        <authorList>
            <consortium name="US DOE Joint Genome Institute"/>
            <person name="Copeland A."/>
            <person name="Lucas S."/>
            <person name="Lapidus A."/>
            <person name="Barry K."/>
            <person name="Detter J.C."/>
            <person name="Glavina del Rio T."/>
            <person name="Hammon N."/>
            <person name="Israni S."/>
            <person name="Dalin E."/>
            <person name="Tice H."/>
            <person name="Pitluck S."/>
            <person name="Sims D."/>
            <person name="Brettin T."/>
            <person name="Bruce D."/>
            <person name="Han C."/>
            <person name="Tapia R."/>
            <person name="Schmutz J."/>
            <person name="Larimer F."/>
            <person name="Land M."/>
            <person name="Hauser L."/>
            <person name="Kyrpides N."/>
            <person name="Kim E."/>
            <person name="Tebo B.M."/>
            <person name="Richardson P."/>
        </authorList>
    </citation>
    <scope>NUCLEOTIDE SEQUENCE [LARGE SCALE GENOMIC DNA]</scope>
    <source>
        <strain evidence="1 2">MI-1</strain>
    </source>
</reference>
<dbReference type="EMBL" id="CP000612">
    <property type="protein sequence ID" value="ABO49662.1"/>
    <property type="molecule type" value="Genomic_DNA"/>
</dbReference>